<evidence type="ECO:0000256" key="1">
    <source>
        <dbReference type="ARBA" id="ARBA00007689"/>
    </source>
</evidence>
<dbReference type="SUPFAM" id="SSF54909">
    <property type="entry name" value="Dimeric alpha+beta barrel"/>
    <property type="match status" value="2"/>
</dbReference>
<evidence type="ECO:0000313" key="3">
    <source>
        <dbReference type="EMBL" id="NGM22403.1"/>
    </source>
</evidence>
<dbReference type="PANTHER" id="PTHR33606:SF3">
    <property type="entry name" value="PROTEIN YCII"/>
    <property type="match status" value="1"/>
</dbReference>
<dbReference type="EMBL" id="JAAIKB010000009">
    <property type="protein sequence ID" value="NGM22403.1"/>
    <property type="molecule type" value="Genomic_DNA"/>
</dbReference>
<accession>A0A6M1LQK9</accession>
<dbReference type="InterPro" id="IPR051807">
    <property type="entry name" value="Sec-metab_biosynth-assoc"/>
</dbReference>
<organism evidence="3 4">
    <name type="scientific">Falsiroseomonas algicola</name>
    <dbReference type="NCBI Taxonomy" id="2716930"/>
    <lineage>
        <taxon>Bacteria</taxon>
        <taxon>Pseudomonadati</taxon>
        <taxon>Pseudomonadota</taxon>
        <taxon>Alphaproteobacteria</taxon>
        <taxon>Acetobacterales</taxon>
        <taxon>Roseomonadaceae</taxon>
        <taxon>Falsiroseomonas</taxon>
    </lineage>
</organism>
<comment type="caution">
    <text evidence="3">The sequence shown here is derived from an EMBL/GenBank/DDBJ whole genome shotgun (WGS) entry which is preliminary data.</text>
</comment>
<dbReference type="Proteomes" id="UP000475385">
    <property type="component" value="Unassembled WGS sequence"/>
</dbReference>
<reference evidence="3 4" key="1">
    <citation type="submission" date="2020-03" db="EMBL/GenBank/DDBJ databases">
        <title>Roseomonas stagni sp. nov., isolated from pond water in Japan.</title>
        <authorList>
            <person name="Furuhata K."/>
            <person name="Miyamoto H."/>
            <person name="Goto K."/>
        </authorList>
    </citation>
    <scope>NUCLEOTIDE SEQUENCE [LARGE SCALE GENOMIC DNA]</scope>
    <source>
        <strain evidence="3 4">PeD5</strain>
    </source>
</reference>
<proteinExistence type="inferred from homology"/>
<dbReference type="PANTHER" id="PTHR33606">
    <property type="entry name" value="PROTEIN YCII"/>
    <property type="match status" value="1"/>
</dbReference>
<keyword evidence="4" id="KW-1185">Reference proteome</keyword>
<dbReference type="AlphaFoldDB" id="A0A6M1LQK9"/>
<sequence length="211" mass="22823">MTTAIIAFDGTDPEAPSRRAAARDEHVAFSAAEAAAGRLQLGLPLHDETGRSLGSLMMIAGDAAARDAYLAAEPFARLGVWQRIEAHPFRIAPLPYQGWPQAAPHGRTHTVTIAWDGTDDGALQRRLAHRQGHFDRVRPMAADGTLLFGGALLSADGSTMRGSIAVTRHLTHEEARAWMAPDPYVAGDVWRDITLFGTSFRVLPYQALPHA</sequence>
<evidence type="ECO:0000313" key="4">
    <source>
        <dbReference type="Proteomes" id="UP000475385"/>
    </source>
</evidence>
<dbReference type="Pfam" id="PF03795">
    <property type="entry name" value="YCII"/>
    <property type="match status" value="1"/>
</dbReference>
<protein>
    <recommendedName>
        <fullName evidence="2">YCII-related domain-containing protein</fullName>
    </recommendedName>
</protein>
<name>A0A6M1LQK9_9PROT</name>
<evidence type="ECO:0000259" key="2">
    <source>
        <dbReference type="Pfam" id="PF03795"/>
    </source>
</evidence>
<dbReference type="InterPro" id="IPR011008">
    <property type="entry name" value="Dimeric_a/b-barrel"/>
</dbReference>
<dbReference type="RefSeq" id="WP_164696307.1">
    <property type="nucleotide sequence ID" value="NZ_JAAIKB010000009.1"/>
</dbReference>
<feature type="domain" description="YCII-related" evidence="2">
    <location>
        <begin position="119"/>
        <end position="193"/>
    </location>
</feature>
<gene>
    <name evidence="3" type="ORF">G3576_20470</name>
</gene>
<dbReference type="Gene3D" id="3.30.70.1060">
    <property type="entry name" value="Dimeric alpha+beta barrel"/>
    <property type="match status" value="2"/>
</dbReference>
<comment type="similarity">
    <text evidence="1">Belongs to the YciI family.</text>
</comment>
<dbReference type="InterPro" id="IPR005545">
    <property type="entry name" value="YCII"/>
</dbReference>